<dbReference type="RefSeq" id="WP_344466160.1">
    <property type="nucleotide sequence ID" value="NZ_BAAANT010000019.1"/>
</dbReference>
<accession>A0ABN2ZRP5</accession>
<keyword evidence="1" id="KW-0808">Transferase</keyword>
<dbReference type="SUPFAM" id="SSF53335">
    <property type="entry name" value="S-adenosyl-L-methionine-dependent methyltransferases"/>
    <property type="match status" value="1"/>
</dbReference>
<comment type="caution">
    <text evidence="1">The sequence shown here is derived from an EMBL/GenBank/DDBJ whole genome shotgun (WGS) entry which is preliminary data.</text>
</comment>
<evidence type="ECO:0000313" key="2">
    <source>
        <dbReference type="Proteomes" id="UP001422759"/>
    </source>
</evidence>
<name>A0ABN2ZRP5_9ACTN</name>
<dbReference type="EMBL" id="BAAANT010000019">
    <property type="protein sequence ID" value="GAA2146401.1"/>
    <property type="molecule type" value="Genomic_DNA"/>
</dbReference>
<keyword evidence="2" id="KW-1185">Reference proteome</keyword>
<protein>
    <submittedName>
        <fullName evidence="1">Class I SAM-dependent methyltransferase</fullName>
    </submittedName>
</protein>
<reference evidence="1 2" key="1">
    <citation type="journal article" date="2019" name="Int. J. Syst. Evol. Microbiol.">
        <title>The Global Catalogue of Microorganisms (GCM) 10K type strain sequencing project: providing services to taxonomists for standard genome sequencing and annotation.</title>
        <authorList>
            <consortium name="The Broad Institute Genomics Platform"/>
            <consortium name="The Broad Institute Genome Sequencing Center for Infectious Disease"/>
            <person name="Wu L."/>
            <person name="Ma J."/>
        </authorList>
    </citation>
    <scope>NUCLEOTIDE SEQUENCE [LARGE SCALE GENOMIC DNA]</scope>
    <source>
        <strain evidence="1 2">JCM 14560</strain>
    </source>
</reference>
<dbReference type="Pfam" id="PF13489">
    <property type="entry name" value="Methyltransf_23"/>
    <property type="match status" value="1"/>
</dbReference>
<organism evidence="1 2">
    <name type="scientific">Kitasatospora kazusensis</name>
    <dbReference type="NCBI Taxonomy" id="407974"/>
    <lineage>
        <taxon>Bacteria</taxon>
        <taxon>Bacillati</taxon>
        <taxon>Actinomycetota</taxon>
        <taxon>Actinomycetes</taxon>
        <taxon>Kitasatosporales</taxon>
        <taxon>Streptomycetaceae</taxon>
        <taxon>Kitasatospora</taxon>
    </lineage>
</organism>
<dbReference type="GO" id="GO:0032259">
    <property type="term" value="P:methylation"/>
    <property type="evidence" value="ECO:0007669"/>
    <property type="project" value="UniProtKB-KW"/>
</dbReference>
<keyword evidence="1" id="KW-0489">Methyltransferase</keyword>
<dbReference type="GO" id="GO:0008168">
    <property type="term" value="F:methyltransferase activity"/>
    <property type="evidence" value="ECO:0007669"/>
    <property type="project" value="UniProtKB-KW"/>
</dbReference>
<dbReference type="Gene3D" id="3.40.50.150">
    <property type="entry name" value="Vaccinia Virus protein VP39"/>
    <property type="match status" value="1"/>
</dbReference>
<dbReference type="Proteomes" id="UP001422759">
    <property type="component" value="Unassembled WGS sequence"/>
</dbReference>
<proteinExistence type="predicted"/>
<dbReference type="InterPro" id="IPR029063">
    <property type="entry name" value="SAM-dependent_MTases_sf"/>
</dbReference>
<evidence type="ECO:0000313" key="1">
    <source>
        <dbReference type="EMBL" id="GAA2146401.1"/>
    </source>
</evidence>
<gene>
    <name evidence="1" type="ORF">GCM10009760_36160</name>
</gene>
<sequence length="240" mass="25556">MFDEDFLQAVFDVPPVDSVSDMVTLLGDDELDRSPVVANRAMNRERALTGVNSYARELGLDPAQWLLDRPEPGSWLDLCSGAGLALTAAAGRLPAATVLTGVDLVGPLGPRHVAPNVQLIVASLADWAPKQPYDLITCVHGLHYLGDKLGLLGRAAGWLSPDGLFAAQLDPVSLRRADGGSLAKPALAALRAAGFEYQPRRHLLTLRGRRSVRLPFDYLGADTTAGPNYTGQPAVASHYG</sequence>